<dbReference type="PROSITE" id="PS50011">
    <property type="entry name" value="PROTEIN_KINASE_DOM"/>
    <property type="match status" value="1"/>
</dbReference>
<accession>A0A8H7SQI6</accession>
<keyword evidence="19" id="KW-1185">Reference proteome</keyword>
<dbReference type="SUPFAM" id="SSF50044">
    <property type="entry name" value="SH3-domain"/>
    <property type="match status" value="1"/>
</dbReference>
<evidence type="ECO:0000256" key="1">
    <source>
        <dbReference type="ARBA" id="ARBA00012513"/>
    </source>
</evidence>
<protein>
    <recommendedName>
        <fullName evidence="1">non-specific serine/threonine protein kinase</fullName>
        <ecNumber evidence="1">2.7.11.1</ecNumber>
    </recommendedName>
    <alternativeName>
        <fullName evidence="11">Heme-regulated eukaryotic initiation factor eIF-2-alpha kinase</fullName>
    </alternativeName>
</protein>
<feature type="transmembrane region" description="Helical" evidence="15">
    <location>
        <begin position="234"/>
        <end position="255"/>
    </location>
</feature>
<evidence type="ECO:0000256" key="8">
    <source>
        <dbReference type="ARBA" id="ARBA00022840"/>
    </source>
</evidence>
<dbReference type="EMBL" id="JAEPRE010000108">
    <property type="protein sequence ID" value="KAG2232516.1"/>
    <property type="molecule type" value="Genomic_DNA"/>
</dbReference>
<name>A0A8H7SQI6_9FUNG</name>
<proteinExistence type="inferred from homology"/>
<evidence type="ECO:0000256" key="14">
    <source>
        <dbReference type="SAM" id="Coils"/>
    </source>
</evidence>
<evidence type="ECO:0000256" key="13">
    <source>
        <dbReference type="PROSITE-ProRule" id="PRU10141"/>
    </source>
</evidence>
<evidence type="ECO:0000256" key="2">
    <source>
        <dbReference type="ARBA" id="ARBA00022443"/>
    </source>
</evidence>
<dbReference type="GO" id="GO:0005634">
    <property type="term" value="C:nucleus"/>
    <property type="evidence" value="ECO:0007669"/>
    <property type="project" value="TreeGrafter"/>
</dbReference>
<dbReference type="PANTHER" id="PTHR11042:SF187">
    <property type="entry name" value="EUKARYOTIC TRANSLATION INITIATION FACTOR 2-ALPHA KINASE 2"/>
    <property type="match status" value="1"/>
</dbReference>
<keyword evidence="4" id="KW-0597">Phosphoprotein</keyword>
<keyword evidence="6 13" id="KW-0547">Nucleotide-binding</keyword>
<evidence type="ECO:0000256" key="3">
    <source>
        <dbReference type="ARBA" id="ARBA00022527"/>
    </source>
</evidence>
<feature type="coiled-coil region" evidence="14">
    <location>
        <begin position="5"/>
        <end position="32"/>
    </location>
</feature>
<dbReference type="GO" id="GO:0017148">
    <property type="term" value="P:negative regulation of translation"/>
    <property type="evidence" value="ECO:0007669"/>
    <property type="project" value="UniProtKB-KW"/>
</dbReference>
<evidence type="ECO:0000259" key="17">
    <source>
        <dbReference type="PROSITE" id="PS50011"/>
    </source>
</evidence>
<keyword evidence="14" id="KW-0175">Coiled coil</keyword>
<dbReference type="Proteomes" id="UP000613177">
    <property type="component" value="Unassembled WGS sequence"/>
</dbReference>
<evidence type="ECO:0000256" key="4">
    <source>
        <dbReference type="ARBA" id="ARBA00022553"/>
    </source>
</evidence>
<evidence type="ECO:0000256" key="9">
    <source>
        <dbReference type="ARBA" id="ARBA00023193"/>
    </source>
</evidence>
<dbReference type="PROSITE" id="PS50002">
    <property type="entry name" value="SH3"/>
    <property type="match status" value="1"/>
</dbReference>
<dbReference type="Pfam" id="PF22949">
    <property type="entry name" value="HRI2_3H"/>
    <property type="match status" value="1"/>
</dbReference>
<evidence type="ECO:0000256" key="5">
    <source>
        <dbReference type="ARBA" id="ARBA00022679"/>
    </source>
</evidence>
<evidence type="ECO:0000256" key="6">
    <source>
        <dbReference type="ARBA" id="ARBA00022741"/>
    </source>
</evidence>
<gene>
    <name evidence="18" type="ORF">INT48_005406</name>
</gene>
<keyword evidence="9" id="KW-0652">Protein synthesis inhibitor</keyword>
<comment type="similarity">
    <text evidence="10">Belongs to the protein kinase superfamily. Ser/Thr protein kinase family. GCN2 subfamily.</text>
</comment>
<keyword evidence="7" id="KW-0418">Kinase</keyword>
<dbReference type="CDD" id="cd13996">
    <property type="entry name" value="STKc_EIF2AK"/>
    <property type="match status" value="1"/>
</dbReference>
<dbReference type="SMART" id="SM00220">
    <property type="entry name" value="S_TKc"/>
    <property type="match status" value="1"/>
</dbReference>
<organism evidence="18 19">
    <name type="scientific">Thamnidium elegans</name>
    <dbReference type="NCBI Taxonomy" id="101142"/>
    <lineage>
        <taxon>Eukaryota</taxon>
        <taxon>Fungi</taxon>
        <taxon>Fungi incertae sedis</taxon>
        <taxon>Mucoromycota</taxon>
        <taxon>Mucoromycotina</taxon>
        <taxon>Mucoromycetes</taxon>
        <taxon>Mucorales</taxon>
        <taxon>Mucorineae</taxon>
        <taxon>Mucoraceae</taxon>
        <taxon>Thamnidium</taxon>
    </lineage>
</organism>
<evidence type="ECO:0000313" key="19">
    <source>
        <dbReference type="Proteomes" id="UP000613177"/>
    </source>
</evidence>
<dbReference type="InterPro" id="IPR000719">
    <property type="entry name" value="Prot_kinase_dom"/>
</dbReference>
<keyword evidence="5" id="KW-0808">Transferase</keyword>
<keyword evidence="2 12" id="KW-0728">SH3 domain</keyword>
<dbReference type="GO" id="GO:0005737">
    <property type="term" value="C:cytoplasm"/>
    <property type="evidence" value="ECO:0007669"/>
    <property type="project" value="TreeGrafter"/>
</dbReference>
<evidence type="ECO:0000259" key="16">
    <source>
        <dbReference type="PROSITE" id="PS50002"/>
    </source>
</evidence>
<evidence type="ECO:0000313" key="18">
    <source>
        <dbReference type="EMBL" id="KAG2232516.1"/>
    </source>
</evidence>
<keyword evidence="8 13" id="KW-0067">ATP-binding</keyword>
<keyword evidence="15" id="KW-1133">Transmembrane helix</keyword>
<dbReference type="SUPFAM" id="SSF56112">
    <property type="entry name" value="Protein kinase-like (PK-like)"/>
    <property type="match status" value="1"/>
</dbReference>
<feature type="binding site" evidence="13">
    <location>
        <position position="562"/>
    </location>
    <ligand>
        <name>ATP</name>
        <dbReference type="ChEBI" id="CHEBI:30616"/>
    </ligand>
</feature>
<dbReference type="InterPro" id="IPR036028">
    <property type="entry name" value="SH3-like_dom_sf"/>
</dbReference>
<evidence type="ECO:0000256" key="10">
    <source>
        <dbReference type="ARBA" id="ARBA00037982"/>
    </source>
</evidence>
<dbReference type="AlphaFoldDB" id="A0A8H7SQI6"/>
<dbReference type="InterPro" id="IPR008271">
    <property type="entry name" value="Ser/Thr_kinase_AS"/>
</dbReference>
<evidence type="ECO:0000256" key="11">
    <source>
        <dbReference type="ARBA" id="ARBA00042914"/>
    </source>
</evidence>
<evidence type="ECO:0000256" key="12">
    <source>
        <dbReference type="PROSITE-ProRule" id="PRU00192"/>
    </source>
</evidence>
<dbReference type="GO" id="GO:0005524">
    <property type="term" value="F:ATP binding"/>
    <property type="evidence" value="ECO:0007669"/>
    <property type="project" value="UniProtKB-UniRule"/>
</dbReference>
<dbReference type="FunFam" id="1.10.510.10:FF:001167">
    <property type="entry name" value="Uncharacterized protein"/>
    <property type="match status" value="1"/>
</dbReference>
<dbReference type="SMART" id="SM00326">
    <property type="entry name" value="SH3"/>
    <property type="match status" value="1"/>
</dbReference>
<dbReference type="InterPro" id="IPR050339">
    <property type="entry name" value="CC_SR_Kinase"/>
</dbReference>
<keyword evidence="15" id="KW-0812">Transmembrane</keyword>
<reference evidence="18" key="1">
    <citation type="submission" date="2021-01" db="EMBL/GenBank/DDBJ databases">
        <title>Metabolic potential, ecology and presence of endohyphal bacteria is reflected in genomic diversity of Mucoromycotina.</title>
        <authorList>
            <person name="Muszewska A."/>
            <person name="Okrasinska A."/>
            <person name="Steczkiewicz K."/>
            <person name="Drgas O."/>
            <person name="Orlowska M."/>
            <person name="Perlinska-Lenart U."/>
            <person name="Aleksandrzak-Piekarczyk T."/>
            <person name="Szatraj K."/>
            <person name="Zielenkiewicz U."/>
            <person name="Pilsyk S."/>
            <person name="Malc E."/>
            <person name="Mieczkowski P."/>
            <person name="Kruszewska J.S."/>
            <person name="Biernat P."/>
            <person name="Pawlowska J."/>
        </authorList>
    </citation>
    <scope>NUCLEOTIDE SEQUENCE</scope>
    <source>
        <strain evidence="18">WA0000018081</strain>
    </source>
</reference>
<dbReference type="PANTHER" id="PTHR11042">
    <property type="entry name" value="EUKARYOTIC TRANSLATION INITIATION FACTOR 2-ALPHA KINASE EIF2-ALPHA KINASE -RELATED"/>
    <property type="match status" value="1"/>
</dbReference>
<comment type="caution">
    <text evidence="18">The sequence shown here is derived from an EMBL/GenBank/DDBJ whole genome shotgun (WGS) entry which is preliminary data.</text>
</comment>
<dbReference type="EC" id="2.7.11.1" evidence="1"/>
<feature type="domain" description="Protein kinase" evidence="17">
    <location>
        <begin position="532"/>
        <end position="937"/>
    </location>
</feature>
<keyword evidence="3" id="KW-0723">Serine/threonine-protein kinase</keyword>
<keyword evidence="15" id="KW-0472">Membrane</keyword>
<dbReference type="InterPro" id="IPR011009">
    <property type="entry name" value="Kinase-like_dom_sf"/>
</dbReference>
<dbReference type="InterPro" id="IPR001452">
    <property type="entry name" value="SH3_domain"/>
</dbReference>
<dbReference type="InterPro" id="IPR054521">
    <property type="entry name" value="HRI2_3H"/>
</dbReference>
<evidence type="ECO:0000256" key="7">
    <source>
        <dbReference type="ARBA" id="ARBA00022777"/>
    </source>
</evidence>
<feature type="coiled-coil region" evidence="14">
    <location>
        <begin position="946"/>
        <end position="998"/>
    </location>
</feature>
<dbReference type="Gene3D" id="3.30.200.20">
    <property type="entry name" value="Phosphorylase Kinase, domain 1"/>
    <property type="match status" value="1"/>
</dbReference>
<dbReference type="PROSITE" id="PS00108">
    <property type="entry name" value="PROTEIN_KINASE_ST"/>
    <property type="match status" value="1"/>
</dbReference>
<sequence>MVDQADILTLQNESLQNVVHNLRNEVISLRELLLAHDTCHCERVQSFIQKMVTAQSSCVSLADSITCTAFSQFYISLPGLATDYPFLINTTTIEEFDKKLLNHVNSTSAYLFPLGCLSSNFNPTIPYVRYSITKLCAAMIQNTDHSLPCNFENELIPPPLCQNTCFEWVQSVSQITNNPRVCSDSIQRNNTLLSFQDQCNTWEGFNACHYCKNNPEDGCCQNVENCNHPLSKGAIAGIVLGSISFVAIILLIIYLTCHKRKNPIVNPFQFMSASAAAVNHEFYVVIHSYTSQIPDELQLSPGDIICLALHFDDGWALGFNVTTGLKGAFPLVCISLAPADKYNKTWSAQDDNLSQYDNTGFSTLANSYEYTIPKTTDLAILNTPTTDATKRYQTKMLLVSLIENFCRAYGDTPDANRKVFFLICQTLRSLGIIDSEFVDEMTSVRSSFQQAFQKLFYTAVQTVQNQDLVPFDDGRSPKLIKNEQTDYFGSPEPTTSYFSNSPTRLSSSTSNTLHSFVLGNLSIQNSRYNHDFVEINLLGKGGFASAFRARNKLDGIDYAVKKIRLGNNIEDEAGDNPYEKIFREIKNLARLEHNNVIRYYSSWLEFDESHSDETDTSEDEESYITRPASVSSVFEGHDSTFDISESGMSQIMFAESSTTCEPTCNNESSVSFTNGWILFIQMQLCSTTLHDYIKFRNKQFVEKNSPNFTIDRTNKNRNIEIFSQILQGTAYIHDQGLIHRDLKPSNIFLSMPNVPHDNIKKRRSSNAFLDTVTEKNWQEAWVPKIGDFGLAAEVIDESDVLLPTPLSSCPSSPTKKHQQVRRASVYEGRPIRPRPKRTRTVGVGTRTYASPEQLAVPVQPYDEKVDIYSLGIILFELFQPFTTGMERAESIENLKQGVFPPGFLEMYPKVSALILWMMDKDPKRRPSAHQLLEFELFSQTEDLDIYLNLQTQLENKTHIIDELKKTVARVQQEKQDALSEMQKKLDAMQLQLDNLQLSKPTTRKKEVRWS</sequence>
<dbReference type="Pfam" id="PF00069">
    <property type="entry name" value="Pkinase"/>
    <property type="match status" value="2"/>
</dbReference>
<dbReference type="Gene3D" id="1.10.510.10">
    <property type="entry name" value="Transferase(Phosphotransferase) domain 1"/>
    <property type="match status" value="1"/>
</dbReference>
<evidence type="ECO:0000256" key="15">
    <source>
        <dbReference type="SAM" id="Phobius"/>
    </source>
</evidence>
<dbReference type="InterPro" id="IPR017441">
    <property type="entry name" value="Protein_kinase_ATP_BS"/>
</dbReference>
<feature type="domain" description="SH3" evidence="16">
    <location>
        <begin position="278"/>
        <end position="339"/>
    </location>
</feature>
<dbReference type="GO" id="GO:0004694">
    <property type="term" value="F:eukaryotic translation initiation factor 2alpha kinase activity"/>
    <property type="evidence" value="ECO:0007669"/>
    <property type="project" value="TreeGrafter"/>
</dbReference>
<dbReference type="Gene3D" id="2.30.30.40">
    <property type="entry name" value="SH3 Domains"/>
    <property type="match status" value="1"/>
</dbReference>
<dbReference type="PROSITE" id="PS00107">
    <property type="entry name" value="PROTEIN_KINASE_ATP"/>
    <property type="match status" value="1"/>
</dbReference>